<dbReference type="Proteomes" id="UP000298058">
    <property type="component" value="Unassembled WGS sequence"/>
</dbReference>
<evidence type="ECO:0000313" key="1">
    <source>
        <dbReference type="EMBL" id="TGN18781.1"/>
    </source>
</evidence>
<accession>A0A4R9LYT8</accession>
<proteinExistence type="predicted"/>
<evidence type="ECO:0000313" key="2">
    <source>
        <dbReference type="Proteomes" id="UP000298058"/>
    </source>
</evidence>
<dbReference type="AlphaFoldDB" id="A0A4R9LYT8"/>
<name>A0A4R9LYT8_9LEPT</name>
<gene>
    <name evidence="1" type="ORF">EHS15_11955</name>
</gene>
<reference evidence="1" key="1">
    <citation type="journal article" date="2019" name="PLoS Negl. Trop. Dis.">
        <title>Revisiting the worldwide diversity of Leptospira species in the environment.</title>
        <authorList>
            <person name="Vincent A.T."/>
            <person name="Schiettekatte O."/>
            <person name="Bourhy P."/>
            <person name="Veyrier F.J."/>
            <person name="Picardeau M."/>
        </authorList>
    </citation>
    <scope>NUCLEOTIDE SEQUENCE [LARGE SCALE GENOMIC DNA]</scope>
    <source>
        <strain evidence="1">201300427</strain>
    </source>
</reference>
<dbReference type="PROSITE" id="PS51257">
    <property type="entry name" value="PROKAR_LIPOPROTEIN"/>
    <property type="match status" value="1"/>
</dbReference>
<keyword evidence="2" id="KW-1185">Reference proteome</keyword>
<sequence>MEKNLLTFLISCNGGSLQACQSQCAAAYPVVTGENFPAVSACQTNCSTNCNLSTVYLLITAK</sequence>
<comment type="caution">
    <text evidence="1">The sequence shown here is derived from an EMBL/GenBank/DDBJ whole genome shotgun (WGS) entry which is preliminary data.</text>
</comment>
<dbReference type="OrthoDB" id="345917at2"/>
<dbReference type="EMBL" id="RQHW01000047">
    <property type="protein sequence ID" value="TGN18781.1"/>
    <property type="molecule type" value="Genomic_DNA"/>
</dbReference>
<organism evidence="1 2">
    <name type="scientific">Leptospira idonii</name>
    <dbReference type="NCBI Taxonomy" id="1193500"/>
    <lineage>
        <taxon>Bacteria</taxon>
        <taxon>Pseudomonadati</taxon>
        <taxon>Spirochaetota</taxon>
        <taxon>Spirochaetia</taxon>
        <taxon>Leptospirales</taxon>
        <taxon>Leptospiraceae</taxon>
        <taxon>Leptospira</taxon>
    </lineage>
</organism>
<protein>
    <submittedName>
        <fullName evidence="1">Uncharacterized protein</fullName>
    </submittedName>
</protein>